<comment type="catalytic activity">
    <reaction evidence="18">
        <text>L-threonyl-[protein] + ATP = O-phospho-L-threonyl-[protein] + ADP + H(+)</text>
        <dbReference type="Rhea" id="RHEA:46608"/>
        <dbReference type="Rhea" id="RHEA-COMP:11060"/>
        <dbReference type="Rhea" id="RHEA-COMP:11605"/>
        <dbReference type="ChEBI" id="CHEBI:15378"/>
        <dbReference type="ChEBI" id="CHEBI:30013"/>
        <dbReference type="ChEBI" id="CHEBI:30616"/>
        <dbReference type="ChEBI" id="CHEBI:61977"/>
        <dbReference type="ChEBI" id="CHEBI:456216"/>
        <dbReference type="EC" id="2.7.11.1"/>
    </reaction>
</comment>
<evidence type="ECO:0000256" key="6">
    <source>
        <dbReference type="ARBA" id="ARBA00022679"/>
    </source>
</evidence>
<feature type="transmembrane region" description="Helical" evidence="21">
    <location>
        <begin position="447"/>
        <end position="469"/>
    </location>
</feature>
<dbReference type="CDD" id="cd00028">
    <property type="entry name" value="B_lectin"/>
    <property type="match status" value="2"/>
</dbReference>
<feature type="domain" description="Bulb-type lectin" evidence="23">
    <location>
        <begin position="30"/>
        <end position="154"/>
    </location>
</feature>
<evidence type="ECO:0000313" key="25">
    <source>
        <dbReference type="EMBL" id="KAA0056918.1"/>
    </source>
</evidence>
<feature type="domain" description="Protein kinase" evidence="22">
    <location>
        <begin position="1374"/>
        <end position="1657"/>
    </location>
</feature>
<dbReference type="FunFam" id="3.30.200.20:FF:000195">
    <property type="entry name" value="G-type lectin S-receptor-like serine/threonine-protein kinase"/>
    <property type="match status" value="1"/>
</dbReference>
<keyword evidence="10 20" id="KW-0547">Nucleotide-binding</keyword>
<evidence type="ECO:0000256" key="9">
    <source>
        <dbReference type="ARBA" id="ARBA00022734"/>
    </source>
</evidence>
<evidence type="ECO:0000256" key="10">
    <source>
        <dbReference type="ARBA" id="ARBA00022741"/>
    </source>
</evidence>
<dbReference type="PROSITE" id="PS00107">
    <property type="entry name" value="PROTEIN_KINASE_ATP"/>
    <property type="match status" value="2"/>
</dbReference>
<keyword evidence="17" id="KW-0325">Glycoprotein</keyword>
<dbReference type="InterPro" id="IPR001245">
    <property type="entry name" value="Ser-Thr/Tyr_kinase_cat_dom"/>
</dbReference>
<keyword evidence="5" id="KW-0245">EGF-like domain</keyword>
<dbReference type="GO" id="GO:0030246">
    <property type="term" value="F:carbohydrate binding"/>
    <property type="evidence" value="ECO:0007669"/>
    <property type="project" value="UniProtKB-KW"/>
</dbReference>
<dbReference type="CDD" id="cd01098">
    <property type="entry name" value="PAN_AP_plant"/>
    <property type="match status" value="2"/>
</dbReference>
<evidence type="ECO:0000256" key="12">
    <source>
        <dbReference type="ARBA" id="ARBA00022840"/>
    </source>
</evidence>
<evidence type="ECO:0000256" key="2">
    <source>
        <dbReference type="ARBA" id="ARBA00012513"/>
    </source>
</evidence>
<feature type="domain" description="Apple" evidence="24">
    <location>
        <begin position="1194"/>
        <end position="1274"/>
    </location>
</feature>
<evidence type="ECO:0000256" key="14">
    <source>
        <dbReference type="ARBA" id="ARBA00023136"/>
    </source>
</evidence>
<feature type="binding site" evidence="20">
    <location>
        <position position="547"/>
    </location>
    <ligand>
        <name>ATP</name>
        <dbReference type="ChEBI" id="CHEBI:30616"/>
    </ligand>
</feature>
<dbReference type="Pfam" id="PF08276">
    <property type="entry name" value="PAN_2"/>
    <property type="match status" value="2"/>
</dbReference>
<dbReference type="FunFam" id="1.10.510.10:FF:000060">
    <property type="entry name" value="G-type lectin S-receptor-like serine/threonine-protein kinase"/>
    <property type="match status" value="2"/>
</dbReference>
<dbReference type="OrthoDB" id="1933550at2759"/>
<dbReference type="SMART" id="SM00108">
    <property type="entry name" value="B_lectin"/>
    <property type="match status" value="2"/>
</dbReference>
<comment type="caution">
    <text evidence="25">The sequence shown here is derived from an EMBL/GenBank/DDBJ whole genome shotgun (WGS) entry which is preliminary data.</text>
</comment>
<evidence type="ECO:0000256" key="19">
    <source>
        <dbReference type="ARBA" id="ARBA00048679"/>
    </source>
</evidence>
<keyword evidence="6" id="KW-0808">Transferase</keyword>
<feature type="transmembrane region" description="Helical" evidence="21">
    <location>
        <begin position="1293"/>
        <end position="1315"/>
    </location>
</feature>
<evidence type="ECO:0000313" key="26">
    <source>
        <dbReference type="Proteomes" id="UP000321393"/>
    </source>
</evidence>
<dbReference type="PROSITE" id="PS50927">
    <property type="entry name" value="BULB_LECTIN"/>
    <property type="match status" value="2"/>
</dbReference>
<dbReference type="Gene3D" id="3.30.200.20">
    <property type="entry name" value="Phosphorylase Kinase, domain 1"/>
    <property type="match status" value="2"/>
</dbReference>
<dbReference type="PANTHER" id="PTHR27002">
    <property type="entry name" value="RECEPTOR-LIKE SERINE/THREONINE-PROTEIN KINASE SD1-8"/>
    <property type="match status" value="1"/>
</dbReference>
<accession>A0A5A7UP79</accession>
<dbReference type="SUPFAM" id="SSF56112">
    <property type="entry name" value="Protein kinase-like (PK-like)"/>
    <property type="match status" value="2"/>
</dbReference>
<feature type="domain" description="Apple" evidence="24">
    <location>
        <begin position="348"/>
        <end position="428"/>
    </location>
</feature>
<keyword evidence="13 21" id="KW-1133">Transmembrane helix</keyword>
<evidence type="ECO:0000256" key="13">
    <source>
        <dbReference type="ARBA" id="ARBA00022989"/>
    </source>
</evidence>
<keyword evidence="8" id="KW-0732">Signal</keyword>
<comment type="subcellular location">
    <subcellularLocation>
        <location evidence="1">Cell membrane</location>
        <topology evidence="1">Single-pass type I membrane protein</topology>
    </subcellularLocation>
</comment>
<evidence type="ECO:0000256" key="20">
    <source>
        <dbReference type="PROSITE-ProRule" id="PRU10141"/>
    </source>
</evidence>
<protein>
    <recommendedName>
        <fullName evidence="2">non-specific serine/threonine protein kinase</fullName>
        <ecNumber evidence="2">2.7.11.1</ecNumber>
    </recommendedName>
</protein>
<dbReference type="FunFam" id="3.30.200.20:FF:000330">
    <property type="entry name" value="G-type lectin S-receptor-like serine/threonine-protein kinase At4g03230"/>
    <property type="match status" value="1"/>
</dbReference>
<dbReference type="InterPro" id="IPR003609">
    <property type="entry name" value="Pan_app"/>
</dbReference>
<dbReference type="InterPro" id="IPR000719">
    <property type="entry name" value="Prot_kinase_dom"/>
</dbReference>
<feature type="transmembrane region" description="Helical" evidence="21">
    <location>
        <begin position="12"/>
        <end position="29"/>
    </location>
</feature>
<dbReference type="GO" id="GO:0005524">
    <property type="term" value="F:ATP binding"/>
    <property type="evidence" value="ECO:0007669"/>
    <property type="project" value="UniProtKB-UniRule"/>
</dbReference>
<dbReference type="FunFam" id="2.90.10.10:FF:000005">
    <property type="entry name" value="G-type lectin S-receptor-like serine/threonine-protein kinase"/>
    <property type="match status" value="2"/>
</dbReference>
<keyword evidence="3" id="KW-1003">Cell membrane</keyword>
<dbReference type="EC" id="2.7.11.1" evidence="2"/>
<evidence type="ECO:0000256" key="8">
    <source>
        <dbReference type="ARBA" id="ARBA00022729"/>
    </source>
</evidence>
<keyword evidence="7 21" id="KW-0812">Transmembrane</keyword>
<dbReference type="Pfam" id="PF07714">
    <property type="entry name" value="PK_Tyr_Ser-Thr"/>
    <property type="match status" value="2"/>
</dbReference>
<keyword evidence="12 20" id="KW-0067">ATP-binding</keyword>
<dbReference type="InterPro" id="IPR000858">
    <property type="entry name" value="S_locus_glycoprot_dom"/>
</dbReference>
<comment type="catalytic activity">
    <reaction evidence="19">
        <text>L-seryl-[protein] + ATP = O-phospho-L-seryl-[protein] + ADP + H(+)</text>
        <dbReference type="Rhea" id="RHEA:17989"/>
        <dbReference type="Rhea" id="RHEA-COMP:9863"/>
        <dbReference type="Rhea" id="RHEA-COMP:11604"/>
        <dbReference type="ChEBI" id="CHEBI:15378"/>
        <dbReference type="ChEBI" id="CHEBI:29999"/>
        <dbReference type="ChEBI" id="CHEBI:30616"/>
        <dbReference type="ChEBI" id="CHEBI:83421"/>
        <dbReference type="ChEBI" id="CHEBI:456216"/>
        <dbReference type="EC" id="2.7.11.1"/>
    </reaction>
</comment>
<feature type="binding site" evidence="20">
    <location>
        <position position="1402"/>
    </location>
    <ligand>
        <name>ATP</name>
        <dbReference type="ChEBI" id="CHEBI:30616"/>
    </ligand>
</feature>
<evidence type="ECO:0000259" key="23">
    <source>
        <dbReference type="PROSITE" id="PS50927"/>
    </source>
</evidence>
<dbReference type="SMART" id="SM00473">
    <property type="entry name" value="PAN_AP"/>
    <property type="match status" value="2"/>
</dbReference>
<dbReference type="InterPro" id="IPR008271">
    <property type="entry name" value="Ser/Thr_kinase_AS"/>
</dbReference>
<organism evidence="25 26">
    <name type="scientific">Cucumis melo var. makuwa</name>
    <name type="common">Oriental melon</name>
    <dbReference type="NCBI Taxonomy" id="1194695"/>
    <lineage>
        <taxon>Eukaryota</taxon>
        <taxon>Viridiplantae</taxon>
        <taxon>Streptophyta</taxon>
        <taxon>Embryophyta</taxon>
        <taxon>Tracheophyta</taxon>
        <taxon>Spermatophyta</taxon>
        <taxon>Magnoliopsida</taxon>
        <taxon>eudicotyledons</taxon>
        <taxon>Gunneridae</taxon>
        <taxon>Pentapetalae</taxon>
        <taxon>rosids</taxon>
        <taxon>fabids</taxon>
        <taxon>Cucurbitales</taxon>
        <taxon>Cucurbitaceae</taxon>
        <taxon>Benincaseae</taxon>
        <taxon>Cucumis</taxon>
    </lineage>
</organism>
<dbReference type="SMART" id="SM00220">
    <property type="entry name" value="S_TKc"/>
    <property type="match status" value="2"/>
</dbReference>
<evidence type="ECO:0000256" key="3">
    <source>
        <dbReference type="ARBA" id="ARBA00022475"/>
    </source>
</evidence>
<evidence type="ECO:0000256" key="11">
    <source>
        <dbReference type="ARBA" id="ARBA00022777"/>
    </source>
</evidence>
<keyword evidence="14 21" id="KW-0472">Membrane</keyword>
<dbReference type="CDD" id="cd14066">
    <property type="entry name" value="STKc_IRAK"/>
    <property type="match status" value="2"/>
</dbReference>
<dbReference type="PANTHER" id="PTHR27002:SF1095">
    <property type="entry name" value="G-TYPE LECTIN S-RECEPTOR-LIKE SERINE_THREONINE-PROTEIN KINASE RKS1"/>
    <property type="match status" value="1"/>
</dbReference>
<reference evidence="25 26" key="1">
    <citation type="submission" date="2019-08" db="EMBL/GenBank/DDBJ databases">
        <title>Draft genome sequences of two oriental melons (Cucumis melo L. var makuwa).</title>
        <authorList>
            <person name="Kwon S.-Y."/>
        </authorList>
    </citation>
    <scope>NUCLEOTIDE SEQUENCE [LARGE SCALE GENOMIC DNA]</scope>
    <source>
        <strain evidence="26">cv. SW 3</strain>
        <tissue evidence="25">Leaf</tissue>
    </source>
</reference>
<keyword evidence="11 25" id="KW-0418">Kinase</keyword>
<evidence type="ECO:0000256" key="16">
    <source>
        <dbReference type="ARBA" id="ARBA00023170"/>
    </source>
</evidence>
<keyword evidence="15" id="KW-1015">Disulfide bond</keyword>
<dbReference type="Proteomes" id="UP000321393">
    <property type="component" value="Unassembled WGS sequence"/>
</dbReference>
<feature type="domain" description="Protein kinase" evidence="22">
    <location>
        <begin position="519"/>
        <end position="812"/>
    </location>
</feature>
<sequence length="1719" mass="194050">MNPLLPQRPVFLISLFFVIFVGTHFSFGLQNSNSTIQIIKDGDRLVSTNKKFALGFFNFNNSTTPRYVGIWYNQIPQLTLVWVANRNHPLNDTSGTLALDLHGNVVVFTPTQTISLWSTNTTIRSNNDVSIQLSNTGNLALIQPQTQKVIWQSFDYPSNVFLPYMKLGVNRRTGFSWFLTSWKALDDPGTGNFTCRIDPTGYPQLILYDGKVPRWRGGPWTGRRWSGVPEMTRSFIINTSYVDNSEEISLTNGITVDTVLMRMTLDESGLVHRSTWNQQEKRWIEFWSAPIEWCDTYNRCGLNSNCDPYDAEQFQCKCLPGFKPRSEQNWFYRDASGGCIRKRTNATCRSGEGFVKVARVKVPDTSMAHVDKNMSLEACEQACLNNCNCTAYTSANEMTGTGCMMWHGDLIDTRTYANTGQDLYVRVDAIELAQYAQKSKGHPTKKVIAIIVVSFVALVVLVSLLIYLWDVVRKKKERSNLSFNFIGEPPNSKEFDESRTSSDLPVFDLLTIAKATDNFSYTNKLGEGGFGAVYKGKLTNGEEIAVKRLAKNSGQGVGEFKNEVNLIAKLQHRNLVKILGYCVKHEEKMLVYEYLPNKSLDTYIFDETKRGLLDWKKRFEIISGIARGLLYLHEDSRLKIIHRDLKASNILLDANLNPKIADFGMARIFGQDQIQANTNRIVGTYGYMSPEYAMEGLFSVKSDVYSFGVLVLEMITSKKNTNYDSSYLNLVGHNDGITPLQLQVWELWKLDSVMELVDSSLEETSCKYKIMRCLQIGLLCVQEDPTDRPTMSTVVFMLGNEVSLPSPKKPAFILKRKYNSGDPSTSTEGANSVNDLTISILNAPYLSMELKFFSYFSTSQNGLESYFFLRGVIAIDTSNSTIQIIKDGDHLVSTNKNFTLGFFSLNNSTTPRYVGIWYSQIPQRTIVWVANRNQPLNDTSGTFALDRHGNVVLFTPTQTISLWSTNTTIQSNDDVSIELQNTGNLALIERQSEKVIWQSFDYPSHVFLPYMKLGLNRQTGFSWFLTSWKALDNPGTGNFSCRIDPTGYPQLILYKGNVPRWRVGSWTGEKWSGVPEMTRSFIFNTTYIDNTQEISITDGVTDDTVLTSMTLDESGLLHRSTWSEQDKKWKDYWWAPTEWCDTYNQCDPNTNCDQYDTKQFYCKCLPGFEPRSNQSWLLNNPSGGCISKRPNAMCRSGEGFVKVSRVKVPDTSMASADLSMSLEACAQACLNDCNCTAYASANELTGSGSVMWHGDLIDTRTFANTGQDLHVRVDAIELAQYTQNSNRPSTKKVIVIVVVSFVALVLLLTSLVYLWKMARKRYIFLINDIGRERSRSLSYDLGDTLNPNEFDESRTNSDLPIFDLLTIAKATDDFSLNNKLGKGGFGAVYKGKLTNGVEIAVKRLAKNSGQGVEEFKNEVNLIAKLQHRNLVKILGYCVKNEEKMIVYEYLPNKSLDTFIFDDSKRALLNWKKRFEILRGIARGILYLHQDSRLKIIHRDLKTSNILLDVDLNPKIADFGMARIFGQDQNQANTNRIVGTYGYMSPEYAMEGLFSVKSDVYSFGVLVLEIITGKKNTTYVSSYVNLVGQVWELWKLDNAMELVDSSLEGASFEYEITRCLQIGLLCVQEDPTDRPTMSTVIFMLENEVNLPCPKKPAFILKREINEGDPSSSTNSNTEGVNSVNDLTISVIVAQSKEIDLLIQHSTERKASSDAFIGQSH</sequence>
<dbReference type="Pfam" id="PF00954">
    <property type="entry name" value="S_locus_glycop"/>
    <property type="match status" value="2"/>
</dbReference>
<dbReference type="SUPFAM" id="SSF51110">
    <property type="entry name" value="alpha-D-mannose-specific plant lectins"/>
    <property type="match status" value="2"/>
</dbReference>
<evidence type="ECO:0000256" key="4">
    <source>
        <dbReference type="ARBA" id="ARBA00022527"/>
    </source>
</evidence>
<evidence type="ECO:0000256" key="1">
    <source>
        <dbReference type="ARBA" id="ARBA00004251"/>
    </source>
</evidence>
<gene>
    <name evidence="25" type="ORF">E6C27_scaffold96G00900</name>
</gene>
<evidence type="ECO:0000259" key="24">
    <source>
        <dbReference type="PROSITE" id="PS50948"/>
    </source>
</evidence>
<evidence type="ECO:0000256" key="5">
    <source>
        <dbReference type="ARBA" id="ARBA00022536"/>
    </source>
</evidence>
<dbReference type="Gene3D" id="1.10.510.10">
    <property type="entry name" value="Transferase(Phosphotransferase) domain 1"/>
    <property type="match status" value="2"/>
</dbReference>
<evidence type="ECO:0000256" key="21">
    <source>
        <dbReference type="SAM" id="Phobius"/>
    </source>
</evidence>
<dbReference type="InterPro" id="IPR011009">
    <property type="entry name" value="Kinase-like_dom_sf"/>
</dbReference>
<keyword evidence="4" id="KW-0723">Serine/threonine-protein kinase</keyword>
<dbReference type="Pfam" id="PF01453">
    <property type="entry name" value="B_lectin"/>
    <property type="match status" value="2"/>
</dbReference>
<dbReference type="InterPro" id="IPR036426">
    <property type="entry name" value="Bulb-type_lectin_dom_sf"/>
</dbReference>
<proteinExistence type="predicted"/>
<evidence type="ECO:0000256" key="15">
    <source>
        <dbReference type="ARBA" id="ARBA00023157"/>
    </source>
</evidence>
<evidence type="ECO:0000256" key="18">
    <source>
        <dbReference type="ARBA" id="ARBA00047899"/>
    </source>
</evidence>
<dbReference type="PROSITE" id="PS50948">
    <property type="entry name" value="PAN"/>
    <property type="match status" value="2"/>
</dbReference>
<dbReference type="GO" id="GO:0004674">
    <property type="term" value="F:protein serine/threonine kinase activity"/>
    <property type="evidence" value="ECO:0007669"/>
    <property type="project" value="UniProtKB-KW"/>
</dbReference>
<feature type="domain" description="Bulb-type lectin" evidence="23">
    <location>
        <begin position="876"/>
        <end position="1000"/>
    </location>
</feature>
<dbReference type="InterPro" id="IPR017441">
    <property type="entry name" value="Protein_kinase_ATP_BS"/>
</dbReference>
<dbReference type="PROSITE" id="PS00108">
    <property type="entry name" value="PROTEIN_KINASE_ST"/>
    <property type="match status" value="2"/>
</dbReference>
<dbReference type="GO" id="GO:0048544">
    <property type="term" value="P:recognition of pollen"/>
    <property type="evidence" value="ECO:0007669"/>
    <property type="project" value="InterPro"/>
</dbReference>
<dbReference type="PROSITE" id="PS50011">
    <property type="entry name" value="PROTEIN_KINASE_DOM"/>
    <property type="match status" value="2"/>
</dbReference>
<name>A0A5A7UP79_CUCMM</name>
<evidence type="ECO:0000259" key="22">
    <source>
        <dbReference type="PROSITE" id="PS50011"/>
    </source>
</evidence>
<keyword evidence="9" id="KW-0430">Lectin</keyword>
<dbReference type="GO" id="GO:0005886">
    <property type="term" value="C:plasma membrane"/>
    <property type="evidence" value="ECO:0007669"/>
    <property type="project" value="UniProtKB-SubCell"/>
</dbReference>
<evidence type="ECO:0000256" key="17">
    <source>
        <dbReference type="ARBA" id="ARBA00023180"/>
    </source>
</evidence>
<dbReference type="InterPro" id="IPR001480">
    <property type="entry name" value="Bulb-type_lectin_dom"/>
</dbReference>
<dbReference type="Gene3D" id="2.90.10.10">
    <property type="entry name" value="Bulb-type lectin domain"/>
    <property type="match status" value="2"/>
</dbReference>
<dbReference type="EMBL" id="SSTE01007279">
    <property type="protein sequence ID" value="KAA0056918.1"/>
    <property type="molecule type" value="Genomic_DNA"/>
</dbReference>
<keyword evidence="16" id="KW-0675">Receptor</keyword>
<evidence type="ECO:0000256" key="7">
    <source>
        <dbReference type="ARBA" id="ARBA00022692"/>
    </source>
</evidence>